<keyword evidence="2" id="KW-1185">Reference proteome</keyword>
<reference evidence="1" key="2">
    <citation type="journal article" date="2023" name="Int. J. Mol. Sci.">
        <title>De Novo Assembly and Annotation of 11 Diverse Shrub Willow (Salix) Genomes Reveals Novel Gene Organization in Sex-Linked Regions.</title>
        <authorList>
            <person name="Hyden B."/>
            <person name="Feng K."/>
            <person name="Yates T.B."/>
            <person name="Jawdy S."/>
            <person name="Cereghino C."/>
            <person name="Smart L.B."/>
            <person name="Muchero W."/>
        </authorList>
    </citation>
    <scope>NUCLEOTIDE SEQUENCE</scope>
    <source>
        <tissue evidence="1">Shoot tip</tissue>
    </source>
</reference>
<gene>
    <name evidence="1" type="ORF">OIU77_019872</name>
</gene>
<dbReference type="Proteomes" id="UP001141253">
    <property type="component" value="Chromosome 5"/>
</dbReference>
<evidence type="ECO:0000313" key="1">
    <source>
        <dbReference type="EMBL" id="KAJ6399207.1"/>
    </source>
</evidence>
<dbReference type="EMBL" id="JAPFFI010000003">
    <property type="protein sequence ID" value="KAJ6399207.1"/>
    <property type="molecule type" value="Genomic_DNA"/>
</dbReference>
<proteinExistence type="predicted"/>
<comment type="caution">
    <text evidence="1">The sequence shown here is derived from an EMBL/GenBank/DDBJ whole genome shotgun (WGS) entry which is preliminary data.</text>
</comment>
<evidence type="ECO:0000313" key="2">
    <source>
        <dbReference type="Proteomes" id="UP001141253"/>
    </source>
</evidence>
<sequence length="167" mass="17971">MFLKLIAMETEGGLNKWASTNIPSLANAFPTWRAKPAPKECPATHTLLLPYISATDLNASNATLNLTEPFKLSQARKRRSSSISLRIVGPLSIVPRSAKTAFGAPLGLIKTMSANAAVRSHSSTAPNIEPSLSSVKVWVSLYLKLRHQFGARAFSSVLFSCLSSSSK</sequence>
<organism evidence="1 2">
    <name type="scientific">Salix suchowensis</name>
    <dbReference type="NCBI Taxonomy" id="1278906"/>
    <lineage>
        <taxon>Eukaryota</taxon>
        <taxon>Viridiplantae</taxon>
        <taxon>Streptophyta</taxon>
        <taxon>Embryophyta</taxon>
        <taxon>Tracheophyta</taxon>
        <taxon>Spermatophyta</taxon>
        <taxon>Magnoliopsida</taxon>
        <taxon>eudicotyledons</taxon>
        <taxon>Gunneridae</taxon>
        <taxon>Pentapetalae</taxon>
        <taxon>rosids</taxon>
        <taxon>fabids</taxon>
        <taxon>Malpighiales</taxon>
        <taxon>Salicaceae</taxon>
        <taxon>Saliceae</taxon>
        <taxon>Salix</taxon>
    </lineage>
</organism>
<protein>
    <submittedName>
        <fullName evidence="1">Uncharacterized protein</fullName>
    </submittedName>
</protein>
<name>A0ABQ9CL79_9ROSI</name>
<reference evidence="1" key="1">
    <citation type="submission" date="2022-10" db="EMBL/GenBank/DDBJ databases">
        <authorList>
            <person name="Hyden B.L."/>
            <person name="Feng K."/>
            <person name="Yates T."/>
            <person name="Jawdy S."/>
            <person name="Smart L.B."/>
            <person name="Muchero W."/>
        </authorList>
    </citation>
    <scope>NUCLEOTIDE SEQUENCE</scope>
    <source>
        <tissue evidence="1">Shoot tip</tissue>
    </source>
</reference>
<accession>A0ABQ9CL79</accession>